<dbReference type="Proteomes" id="UP000253961">
    <property type="component" value="Unassembled WGS sequence"/>
</dbReference>
<evidence type="ECO:0000313" key="2">
    <source>
        <dbReference type="Proteomes" id="UP000253961"/>
    </source>
</evidence>
<proteinExistence type="predicted"/>
<accession>A0A369PZ85</accession>
<dbReference type="EMBL" id="QPKV01000004">
    <property type="protein sequence ID" value="RDC56297.1"/>
    <property type="molecule type" value="Genomic_DNA"/>
</dbReference>
<gene>
    <name evidence="1" type="ORF">DU508_11860</name>
</gene>
<comment type="caution">
    <text evidence="1">The sequence shown here is derived from an EMBL/GenBank/DDBJ whole genome shotgun (WGS) entry which is preliminary data.</text>
</comment>
<name>A0A369PZ85_9SPHI</name>
<organism evidence="1 2">
    <name type="scientific">Pedobacter chinensis</name>
    <dbReference type="NCBI Taxonomy" id="2282421"/>
    <lineage>
        <taxon>Bacteria</taxon>
        <taxon>Pseudomonadati</taxon>
        <taxon>Bacteroidota</taxon>
        <taxon>Sphingobacteriia</taxon>
        <taxon>Sphingobacteriales</taxon>
        <taxon>Sphingobacteriaceae</taxon>
        <taxon>Pedobacter</taxon>
    </lineage>
</organism>
<dbReference type="AlphaFoldDB" id="A0A369PZ85"/>
<protein>
    <submittedName>
        <fullName evidence="1">Uncharacterized protein</fullName>
    </submittedName>
</protein>
<sequence length="103" mass="12238">MFVMKREIIYAIFICISLTRCTFIDDGYNFERVTDSMSYKQILGTYTFTPDKYQARKLNLKMTDTVMLNVTEDSLRTRDIKEITFYDGNLSEQKDFNPIPEYI</sequence>
<evidence type="ECO:0000313" key="1">
    <source>
        <dbReference type="EMBL" id="RDC56297.1"/>
    </source>
</evidence>
<keyword evidence="2" id="KW-1185">Reference proteome</keyword>
<reference evidence="1 2" key="1">
    <citation type="submission" date="2018-07" db="EMBL/GenBank/DDBJ databases">
        <title>Pedobacter sp. nov., isolated from soil.</title>
        <authorList>
            <person name="Zhou L.Y."/>
            <person name="Du Z.J."/>
        </authorList>
    </citation>
    <scope>NUCLEOTIDE SEQUENCE [LARGE SCALE GENOMIC DNA]</scope>
    <source>
        <strain evidence="1 2">JDX94</strain>
    </source>
</reference>